<reference evidence="7 8" key="2">
    <citation type="journal article" date="2012" name="Stand. Genomic Sci.">
        <title>Complete genome sequence of the sulfate-reducing firmicute Desulfotomaculum ruminis type strain (DL(T)).</title>
        <authorList>
            <person name="Spring S."/>
            <person name="Visser M."/>
            <person name="Lu M."/>
            <person name="Copeland A."/>
            <person name="Lapidus A."/>
            <person name="Lucas S."/>
            <person name="Cheng J.F."/>
            <person name="Han C."/>
            <person name="Tapia R."/>
            <person name="Goodwin L.A."/>
            <person name="Pitluck S."/>
            <person name="Ivanova N."/>
            <person name="Land M."/>
            <person name="Hauser L."/>
            <person name="Larimer F."/>
            <person name="Rohde M."/>
            <person name="Goker M."/>
            <person name="Detter J.C."/>
            <person name="Kyrpides N.C."/>
            <person name="Woyke T."/>
            <person name="Schaap P.J."/>
            <person name="Plugge C.M."/>
            <person name="Muyzer G."/>
            <person name="Kuever J."/>
            <person name="Pereira I.A."/>
            <person name="Parshina S.N."/>
            <person name="Bernier-Latmani R."/>
            <person name="Stams A.J."/>
            <person name="Klenk H.P."/>
        </authorList>
    </citation>
    <scope>NUCLEOTIDE SEQUENCE [LARGE SCALE GENOMIC DNA]</scope>
    <source>
        <strain evidence="8">ATCC 23193 / DSM 2154 / NCIB 8452 / DL</strain>
    </source>
</reference>
<evidence type="ECO:0000256" key="1">
    <source>
        <dbReference type="ARBA" id="ARBA00022679"/>
    </source>
</evidence>
<dbReference type="Proteomes" id="UP000009234">
    <property type="component" value="Chromosome"/>
</dbReference>
<dbReference type="RefSeq" id="WP_013841760.1">
    <property type="nucleotide sequence ID" value="NC_015589.1"/>
</dbReference>
<protein>
    <recommendedName>
        <fullName evidence="4">Malonyl CoA-acyl carrier protein transacylase</fullName>
        <ecNumber evidence="4">2.3.1.39</ecNumber>
    </recommendedName>
</protein>
<dbReference type="GO" id="GO:0005829">
    <property type="term" value="C:cytosol"/>
    <property type="evidence" value="ECO:0007669"/>
    <property type="project" value="TreeGrafter"/>
</dbReference>
<dbReference type="PIRSF" id="PIRSF000446">
    <property type="entry name" value="Mct"/>
    <property type="match status" value="1"/>
</dbReference>
<evidence type="ECO:0000256" key="5">
    <source>
        <dbReference type="PIRSR" id="PIRSR000446-1"/>
    </source>
</evidence>
<proteinExistence type="inferred from homology"/>
<dbReference type="SUPFAM" id="SSF52151">
    <property type="entry name" value="FabD/lysophospholipase-like"/>
    <property type="match status" value="1"/>
</dbReference>
<dbReference type="Gene3D" id="3.30.70.250">
    <property type="entry name" value="Malonyl-CoA ACP transacylase, ACP-binding"/>
    <property type="match status" value="1"/>
</dbReference>
<dbReference type="PANTHER" id="PTHR42681">
    <property type="entry name" value="MALONYL-COA-ACYL CARRIER PROTEIN TRANSACYLASE, MITOCHONDRIAL"/>
    <property type="match status" value="1"/>
</dbReference>
<evidence type="ECO:0000259" key="6">
    <source>
        <dbReference type="SMART" id="SM00827"/>
    </source>
</evidence>
<dbReference type="InterPro" id="IPR001227">
    <property type="entry name" value="Ac_transferase_dom_sf"/>
</dbReference>
<dbReference type="SUPFAM" id="SSF55048">
    <property type="entry name" value="Probable ACP-binding domain of malonyl-CoA ACP transacylase"/>
    <property type="match status" value="1"/>
</dbReference>
<dbReference type="KEGG" id="dru:Desru_1732"/>
<dbReference type="eggNOG" id="COG0331">
    <property type="taxonomic scope" value="Bacteria"/>
</dbReference>
<evidence type="ECO:0000256" key="3">
    <source>
        <dbReference type="ARBA" id="ARBA00048462"/>
    </source>
</evidence>
<dbReference type="HOGENOM" id="CLU_030558_0_1_9"/>
<dbReference type="InterPro" id="IPR014043">
    <property type="entry name" value="Acyl_transferase_dom"/>
</dbReference>
<reference evidence="8" key="1">
    <citation type="submission" date="2011-05" db="EMBL/GenBank/DDBJ databases">
        <title>Complete sequence of Desulfotomaculum ruminis DSM 2154.</title>
        <authorList>
            <person name="Lucas S."/>
            <person name="Copeland A."/>
            <person name="Lapidus A."/>
            <person name="Cheng J.-F."/>
            <person name="Goodwin L."/>
            <person name="Pitluck S."/>
            <person name="Lu M."/>
            <person name="Detter J.C."/>
            <person name="Han C."/>
            <person name="Tapia R."/>
            <person name="Land M."/>
            <person name="Hauser L."/>
            <person name="Kyrpides N."/>
            <person name="Ivanova N."/>
            <person name="Mikhailova N."/>
            <person name="Pagani I."/>
            <person name="Stams A.J.M."/>
            <person name="Plugge C.M."/>
            <person name="Muyzer G."/>
            <person name="Kuever J."/>
            <person name="Parshina S.N."/>
            <person name="Ivanova A.E."/>
            <person name="Nazina T.N."/>
            <person name="Brambilla E."/>
            <person name="Spring S."/>
            <person name="Klenk H.-P."/>
            <person name="Woyke T."/>
        </authorList>
    </citation>
    <scope>NUCLEOTIDE SEQUENCE [LARGE SCALE GENOMIC DNA]</scope>
    <source>
        <strain evidence="8">ATCC 23193 / DSM 2154 / NCIB 8452 / DL</strain>
    </source>
</reference>
<comment type="similarity">
    <text evidence="4">Belongs to the fabD family.</text>
</comment>
<dbReference type="EMBL" id="CP002780">
    <property type="protein sequence ID" value="AEG59996.1"/>
    <property type="molecule type" value="Genomic_DNA"/>
</dbReference>
<dbReference type="GO" id="GO:0006633">
    <property type="term" value="P:fatty acid biosynthetic process"/>
    <property type="evidence" value="ECO:0007669"/>
    <property type="project" value="TreeGrafter"/>
</dbReference>
<keyword evidence="8" id="KW-1185">Reference proteome</keyword>
<evidence type="ECO:0000256" key="2">
    <source>
        <dbReference type="ARBA" id="ARBA00023315"/>
    </source>
</evidence>
<sequence length="315" mass="33425">MSKIAFIFPGQGSQYVGMARQLYDQFPVCRQTMEEADDILGFALTRLCFEGPAEELNSTVNTQPAILAASIAALRVLYQECGLRPQALAGHSLGEYSALVAAGAMPYGDALRVVRQRGRFMQEAAPAGLGAMAAVLGLDRQKVIDCCRAAASSGGVVEPVNYNCPGQVVIAGEKAPLGQAMELCRQAGAKRVIELAVSGPFHSSLMRPAGDRLAQVLAEVAVQDPQIPVMANVSASYLTSAAEVKDSLTRQVYGAVLWEDGVGKMVEEGFNVMVEVGPGKVLSGLVKKISRETTTFQVDDVATLEKVLAQFKEVG</sequence>
<dbReference type="Gene3D" id="3.40.366.10">
    <property type="entry name" value="Malonyl-Coenzyme A Acyl Carrier Protein, domain 2"/>
    <property type="match status" value="1"/>
</dbReference>
<keyword evidence="1 4" id="KW-0808">Transferase</keyword>
<feature type="domain" description="Malonyl-CoA:ACP transacylase (MAT)" evidence="6">
    <location>
        <begin position="7"/>
        <end position="307"/>
    </location>
</feature>
<dbReference type="AlphaFoldDB" id="F6DT02"/>
<evidence type="ECO:0000313" key="7">
    <source>
        <dbReference type="EMBL" id="AEG59996.1"/>
    </source>
</evidence>
<dbReference type="STRING" id="696281.Desru_1732"/>
<evidence type="ECO:0000313" key="8">
    <source>
        <dbReference type="Proteomes" id="UP000009234"/>
    </source>
</evidence>
<organism evidence="7 8">
    <name type="scientific">Desulforamulus ruminis (strain ATCC 23193 / DSM 2154 / NCIMB 8452 / DL)</name>
    <name type="common">Desulfotomaculum ruminis</name>
    <dbReference type="NCBI Taxonomy" id="696281"/>
    <lineage>
        <taxon>Bacteria</taxon>
        <taxon>Bacillati</taxon>
        <taxon>Bacillota</taxon>
        <taxon>Clostridia</taxon>
        <taxon>Eubacteriales</taxon>
        <taxon>Peptococcaceae</taxon>
        <taxon>Desulforamulus</taxon>
    </lineage>
</organism>
<dbReference type="InterPro" id="IPR016035">
    <property type="entry name" value="Acyl_Trfase/lysoPLipase"/>
</dbReference>
<name>F6DT02_DESRL</name>
<dbReference type="FunFam" id="3.30.70.250:FF:000001">
    <property type="entry name" value="Malonyl CoA-acyl carrier protein transacylase"/>
    <property type="match status" value="1"/>
</dbReference>
<dbReference type="GO" id="GO:0004314">
    <property type="term" value="F:[acyl-carrier-protein] S-malonyltransferase activity"/>
    <property type="evidence" value="ECO:0007669"/>
    <property type="project" value="UniProtKB-EC"/>
</dbReference>
<dbReference type="InterPro" id="IPR050858">
    <property type="entry name" value="Mal-CoA-ACP_Trans/PKS_FabD"/>
</dbReference>
<dbReference type="SMART" id="SM00827">
    <property type="entry name" value="PKS_AT"/>
    <property type="match status" value="1"/>
</dbReference>
<keyword evidence="2 4" id="KW-0012">Acyltransferase</keyword>
<evidence type="ECO:0000256" key="4">
    <source>
        <dbReference type="PIRNR" id="PIRNR000446"/>
    </source>
</evidence>
<accession>F6DT02</accession>
<comment type="catalytic activity">
    <reaction evidence="3 4">
        <text>holo-[ACP] + malonyl-CoA = malonyl-[ACP] + CoA</text>
        <dbReference type="Rhea" id="RHEA:41792"/>
        <dbReference type="Rhea" id="RHEA-COMP:9623"/>
        <dbReference type="Rhea" id="RHEA-COMP:9685"/>
        <dbReference type="ChEBI" id="CHEBI:57287"/>
        <dbReference type="ChEBI" id="CHEBI:57384"/>
        <dbReference type="ChEBI" id="CHEBI:64479"/>
        <dbReference type="ChEBI" id="CHEBI:78449"/>
        <dbReference type="EC" id="2.3.1.39"/>
    </reaction>
</comment>
<feature type="active site" evidence="5">
    <location>
        <position position="92"/>
    </location>
</feature>
<dbReference type="Pfam" id="PF00698">
    <property type="entry name" value="Acyl_transf_1"/>
    <property type="match status" value="1"/>
</dbReference>
<dbReference type="InterPro" id="IPR004410">
    <property type="entry name" value="Malonyl_CoA-ACP_transAc_FabD"/>
</dbReference>
<dbReference type="NCBIfam" id="TIGR00128">
    <property type="entry name" value="fabD"/>
    <property type="match status" value="1"/>
</dbReference>
<dbReference type="InterPro" id="IPR024925">
    <property type="entry name" value="Malonyl_CoA-ACP_transAc"/>
</dbReference>
<gene>
    <name evidence="7" type="ordered locus">Desru_1732</name>
</gene>
<dbReference type="InterPro" id="IPR016036">
    <property type="entry name" value="Malonyl_transacylase_ACP-bd"/>
</dbReference>
<dbReference type="PANTHER" id="PTHR42681:SF1">
    <property type="entry name" value="MALONYL-COA-ACYL CARRIER PROTEIN TRANSACYLASE, MITOCHONDRIAL"/>
    <property type="match status" value="1"/>
</dbReference>
<feature type="active site" evidence="5">
    <location>
        <position position="202"/>
    </location>
</feature>
<dbReference type="OrthoDB" id="9805460at2"/>
<dbReference type="EC" id="2.3.1.39" evidence="4"/>